<dbReference type="InterPro" id="IPR001753">
    <property type="entry name" value="Enoyl-CoA_hydra/iso"/>
</dbReference>
<dbReference type="CDD" id="cd06558">
    <property type="entry name" value="crotonase-like"/>
    <property type="match status" value="1"/>
</dbReference>
<dbReference type="Proteomes" id="UP001196601">
    <property type="component" value="Unassembled WGS sequence"/>
</dbReference>
<evidence type="ECO:0000256" key="1">
    <source>
        <dbReference type="ARBA" id="ARBA00005254"/>
    </source>
</evidence>
<reference evidence="2 3" key="1">
    <citation type="journal article" date="2021" name="Syst. Appl. Microbiol.">
        <title>Pseudomonas lalucatii sp. nov. isolated from Vallgornera, a karstic cave in Mallorca, Western Mediterranean.</title>
        <authorList>
            <person name="Busquets A."/>
            <person name="Mulet M."/>
            <person name="Gomila M."/>
            <person name="Garcia-Valdes E."/>
        </authorList>
    </citation>
    <scope>NUCLEOTIDE SEQUENCE [LARGE SCALE GENOMIC DNA]</scope>
    <source>
        <strain evidence="2 3">R1b54</strain>
    </source>
</reference>
<dbReference type="PANTHER" id="PTHR11941:SF54">
    <property type="entry name" value="ENOYL-COA HYDRATASE, MITOCHONDRIAL"/>
    <property type="match status" value="1"/>
</dbReference>
<proteinExistence type="inferred from homology"/>
<sequence>MHEFLKVTRNGQILEIVIDRPKANTLDAPLSRVMSQLFADFRDDPTLRVAILTGAGAKFYCAGWDLNAVAEGEEYLEDFGEGGFAGFPEMKDLYKPVICAVNGLAVGAGFEMLLRADFVIAAEHAEFYLPEVRIGVAPDVATFMLPKLLPRQKAMEMLMLGRRQSAAELARYGLINEVVPAEQLMERARAVAAELLKAAPLSLAAIKEAVHLTETLSFAESYAALRSRAWPAFMRMLDSSDAQEGAKAFVAKREPDWTGK</sequence>
<dbReference type="PANTHER" id="PTHR11941">
    <property type="entry name" value="ENOYL-COA HYDRATASE-RELATED"/>
    <property type="match status" value="1"/>
</dbReference>
<comment type="caution">
    <text evidence="2">The sequence shown here is derived from an EMBL/GenBank/DDBJ whole genome shotgun (WGS) entry which is preliminary data.</text>
</comment>
<gene>
    <name evidence="2" type="primary">caiD</name>
    <name evidence="2" type="ORF">I0D00_15190</name>
</gene>
<dbReference type="InterPro" id="IPR029045">
    <property type="entry name" value="ClpP/crotonase-like_dom_sf"/>
</dbReference>
<protein>
    <submittedName>
        <fullName evidence="2">Crotonobetainyl-CoA hydratase</fullName>
        <ecNumber evidence="2">4.2.1.149</ecNumber>
    </submittedName>
</protein>
<dbReference type="EMBL" id="JADPMV010000002">
    <property type="protein sequence ID" value="MBS7663274.1"/>
    <property type="molecule type" value="Genomic_DNA"/>
</dbReference>
<dbReference type="RefSeq" id="WP_213640676.1">
    <property type="nucleotide sequence ID" value="NZ_JADPMV010000002.1"/>
</dbReference>
<accession>A0ABS5Q3W0</accession>
<dbReference type="Gene3D" id="3.90.226.10">
    <property type="entry name" value="2-enoyl-CoA Hydratase, Chain A, domain 1"/>
    <property type="match status" value="1"/>
</dbReference>
<keyword evidence="2" id="KW-0456">Lyase</keyword>
<comment type="similarity">
    <text evidence="1">Belongs to the enoyl-CoA hydratase/isomerase family.</text>
</comment>
<name>A0ABS5Q3W0_9PSED</name>
<dbReference type="SUPFAM" id="SSF52096">
    <property type="entry name" value="ClpP/crotonase"/>
    <property type="match status" value="1"/>
</dbReference>
<dbReference type="EC" id="4.2.1.149" evidence="2"/>
<keyword evidence="3" id="KW-1185">Reference proteome</keyword>
<evidence type="ECO:0000313" key="3">
    <source>
        <dbReference type="Proteomes" id="UP001196601"/>
    </source>
</evidence>
<dbReference type="GO" id="GO:0016829">
    <property type="term" value="F:lyase activity"/>
    <property type="evidence" value="ECO:0007669"/>
    <property type="project" value="UniProtKB-KW"/>
</dbReference>
<dbReference type="Pfam" id="PF00378">
    <property type="entry name" value="ECH_1"/>
    <property type="match status" value="1"/>
</dbReference>
<evidence type="ECO:0000313" key="2">
    <source>
        <dbReference type="EMBL" id="MBS7663274.1"/>
    </source>
</evidence>
<organism evidence="2 3">
    <name type="scientific">Pseudomonas lalucatii</name>
    <dbReference type="NCBI Taxonomy" id="1424203"/>
    <lineage>
        <taxon>Bacteria</taxon>
        <taxon>Pseudomonadati</taxon>
        <taxon>Pseudomonadota</taxon>
        <taxon>Gammaproteobacteria</taxon>
        <taxon>Pseudomonadales</taxon>
        <taxon>Pseudomonadaceae</taxon>
        <taxon>Pseudomonas</taxon>
    </lineage>
</organism>